<accession>A0A845SEK5</accession>
<reference evidence="5 6" key="2">
    <citation type="submission" date="2020-02" db="EMBL/GenBank/DDBJ databases">
        <title>The new genus of Enterobacteriales.</title>
        <authorList>
            <person name="Kim I.S."/>
        </authorList>
    </citation>
    <scope>NUCLEOTIDE SEQUENCE [LARGE SCALE GENOMIC DNA]</scope>
    <source>
        <strain evidence="5 6">SAP-6</strain>
    </source>
</reference>
<proteinExistence type="predicted"/>
<feature type="domain" description="HTH gntR-type" evidence="4">
    <location>
        <begin position="3"/>
        <end position="70"/>
    </location>
</feature>
<keyword evidence="2" id="KW-0238">DNA-binding</keyword>
<dbReference type="SUPFAM" id="SSF48008">
    <property type="entry name" value="GntR ligand-binding domain-like"/>
    <property type="match status" value="1"/>
</dbReference>
<name>A0A845SEK5_9GAMM</name>
<dbReference type="InterPro" id="IPR036390">
    <property type="entry name" value="WH_DNA-bd_sf"/>
</dbReference>
<dbReference type="AlphaFoldDB" id="A0A845SEK5"/>
<sequence>MAETTEEQMYKHIKMRIRKGVYPSGMRLVPESLAAEFGVSRMPVRQALRKLTTEGFVSSLPNRRLVVSEIDLASMKEIFEMRAVLEGLATRLAMENKDARLKQLREDNLVAMEQLIGNIDQWSILHRRFHEDIYRGCGRPMLLQQISNLLTMVEPYMKVWISDTTFQQHALLGHREILNAINNKSADECEQVMRDHIMNTIPDLHELYCKR</sequence>
<dbReference type="Gene3D" id="1.20.120.530">
    <property type="entry name" value="GntR ligand-binding domain-like"/>
    <property type="match status" value="1"/>
</dbReference>
<dbReference type="PANTHER" id="PTHR43537">
    <property type="entry name" value="TRANSCRIPTIONAL REGULATOR, GNTR FAMILY"/>
    <property type="match status" value="1"/>
</dbReference>
<dbReference type="PRINTS" id="PR00035">
    <property type="entry name" value="HTHGNTR"/>
</dbReference>
<gene>
    <name evidence="5" type="ORF">GRH90_03575</name>
</gene>
<keyword evidence="6" id="KW-1185">Reference proteome</keyword>
<evidence type="ECO:0000259" key="4">
    <source>
        <dbReference type="PROSITE" id="PS50949"/>
    </source>
</evidence>
<keyword evidence="3" id="KW-0804">Transcription</keyword>
<dbReference type="GO" id="GO:0003677">
    <property type="term" value="F:DNA binding"/>
    <property type="evidence" value="ECO:0007669"/>
    <property type="project" value="UniProtKB-KW"/>
</dbReference>
<dbReference type="SUPFAM" id="SSF46785">
    <property type="entry name" value="Winged helix' DNA-binding domain"/>
    <property type="match status" value="1"/>
</dbReference>
<dbReference type="InterPro" id="IPR011711">
    <property type="entry name" value="GntR_C"/>
</dbReference>
<dbReference type="Gene3D" id="1.10.10.10">
    <property type="entry name" value="Winged helix-like DNA-binding domain superfamily/Winged helix DNA-binding domain"/>
    <property type="match status" value="1"/>
</dbReference>
<dbReference type="InterPro" id="IPR000524">
    <property type="entry name" value="Tscrpt_reg_HTH_GntR"/>
</dbReference>
<evidence type="ECO:0000256" key="1">
    <source>
        <dbReference type="ARBA" id="ARBA00023015"/>
    </source>
</evidence>
<dbReference type="InterPro" id="IPR008920">
    <property type="entry name" value="TF_FadR/GntR_C"/>
</dbReference>
<reference evidence="5 6" key="1">
    <citation type="submission" date="2019-12" db="EMBL/GenBank/DDBJ databases">
        <authorList>
            <person name="Lee S.D."/>
        </authorList>
    </citation>
    <scope>NUCLEOTIDE SEQUENCE [LARGE SCALE GENOMIC DNA]</scope>
    <source>
        <strain evidence="5 6">SAP-6</strain>
    </source>
</reference>
<organism evidence="5 6">
    <name type="scientific">Acerihabitans arboris</name>
    <dbReference type="NCBI Taxonomy" id="2691583"/>
    <lineage>
        <taxon>Bacteria</taxon>
        <taxon>Pseudomonadati</taxon>
        <taxon>Pseudomonadota</taxon>
        <taxon>Gammaproteobacteria</taxon>
        <taxon>Enterobacterales</taxon>
        <taxon>Pectobacteriaceae</taxon>
        <taxon>Acerihabitans</taxon>
    </lineage>
</organism>
<dbReference type="CDD" id="cd07377">
    <property type="entry name" value="WHTH_GntR"/>
    <property type="match status" value="1"/>
</dbReference>
<dbReference type="InterPro" id="IPR036388">
    <property type="entry name" value="WH-like_DNA-bd_sf"/>
</dbReference>
<dbReference type="PROSITE" id="PS50949">
    <property type="entry name" value="HTH_GNTR"/>
    <property type="match status" value="1"/>
</dbReference>
<protein>
    <submittedName>
        <fullName evidence="5">FCD domain-containing protein</fullName>
    </submittedName>
</protein>
<dbReference type="PANTHER" id="PTHR43537:SF24">
    <property type="entry name" value="GLUCONATE OPERON TRANSCRIPTIONAL REPRESSOR"/>
    <property type="match status" value="1"/>
</dbReference>
<dbReference type="Pfam" id="PF07729">
    <property type="entry name" value="FCD"/>
    <property type="match status" value="1"/>
</dbReference>
<comment type="caution">
    <text evidence="5">The sequence shown here is derived from an EMBL/GenBank/DDBJ whole genome shotgun (WGS) entry which is preliminary data.</text>
</comment>
<dbReference type="EMBL" id="WUBS01000002">
    <property type="protein sequence ID" value="NDL61842.1"/>
    <property type="molecule type" value="Genomic_DNA"/>
</dbReference>
<evidence type="ECO:0000313" key="6">
    <source>
        <dbReference type="Proteomes" id="UP000461443"/>
    </source>
</evidence>
<dbReference type="GO" id="GO:0003700">
    <property type="term" value="F:DNA-binding transcription factor activity"/>
    <property type="evidence" value="ECO:0007669"/>
    <property type="project" value="InterPro"/>
</dbReference>
<evidence type="ECO:0000313" key="5">
    <source>
        <dbReference type="EMBL" id="NDL61842.1"/>
    </source>
</evidence>
<dbReference type="SMART" id="SM00345">
    <property type="entry name" value="HTH_GNTR"/>
    <property type="match status" value="1"/>
</dbReference>
<dbReference type="Proteomes" id="UP000461443">
    <property type="component" value="Unassembled WGS sequence"/>
</dbReference>
<dbReference type="Pfam" id="PF00392">
    <property type="entry name" value="GntR"/>
    <property type="match status" value="1"/>
</dbReference>
<keyword evidence="1" id="KW-0805">Transcription regulation</keyword>
<dbReference type="SMART" id="SM00895">
    <property type="entry name" value="FCD"/>
    <property type="match status" value="1"/>
</dbReference>
<evidence type="ECO:0000256" key="3">
    <source>
        <dbReference type="ARBA" id="ARBA00023163"/>
    </source>
</evidence>
<evidence type="ECO:0000256" key="2">
    <source>
        <dbReference type="ARBA" id="ARBA00023125"/>
    </source>
</evidence>